<evidence type="ECO:0000256" key="1">
    <source>
        <dbReference type="ARBA" id="ARBA00009646"/>
    </source>
</evidence>
<dbReference type="Pfam" id="PF00030">
    <property type="entry name" value="Crystall"/>
    <property type="match status" value="2"/>
</dbReference>
<dbReference type="OrthoDB" id="8622782at2759"/>
<comment type="caution">
    <text evidence="4">The sequence shown here is derived from an EMBL/GenBank/DDBJ whole genome shotgun (WGS) entry which is preliminary data.</text>
</comment>
<dbReference type="Gene3D" id="2.60.20.10">
    <property type="entry name" value="Crystallins"/>
    <property type="match status" value="2"/>
</dbReference>
<dbReference type="PROSITE" id="PS50915">
    <property type="entry name" value="CRYSTALLIN_BETA_GAMMA"/>
    <property type="match status" value="3"/>
</dbReference>
<feature type="non-terminal residue" evidence="4">
    <location>
        <position position="1"/>
    </location>
</feature>
<evidence type="ECO:0000313" key="4">
    <source>
        <dbReference type="EMBL" id="KAF5904176.1"/>
    </source>
</evidence>
<dbReference type="AlphaFoldDB" id="A0A8J4UDG7"/>
<dbReference type="GO" id="GO:0002088">
    <property type="term" value="P:lens development in camera-type eye"/>
    <property type="evidence" value="ECO:0007669"/>
    <property type="project" value="TreeGrafter"/>
</dbReference>
<evidence type="ECO:0000256" key="2">
    <source>
        <dbReference type="ARBA" id="ARBA00022737"/>
    </source>
</evidence>
<protein>
    <submittedName>
        <fullName evidence="4">Epidermal differentiation-specific protein-like</fullName>
    </submittedName>
</protein>
<gene>
    <name evidence="4" type="ORF">DAT39_006140</name>
</gene>
<dbReference type="PANTHER" id="PTHR11818">
    <property type="entry name" value="BETA/GAMMA CRYSTALLIN"/>
    <property type="match status" value="1"/>
</dbReference>
<dbReference type="SUPFAM" id="SSF49695">
    <property type="entry name" value="gamma-Crystallin-like"/>
    <property type="match status" value="1"/>
</dbReference>
<dbReference type="InterPro" id="IPR001064">
    <property type="entry name" value="Beta/gamma_crystallin"/>
</dbReference>
<sequence>GVRLIWFSLPENLSNLQILSAMNKIIVYEHRNFQGLSREFTSDVANLCYENFDDCISSVKVIGNPWVAYIHPDFIGEPTVYEEGEYPSVRYYNDSFSSLQLVTEDLDNPQITLYEHGNYEGQSLVLNQETNLCCGIFNDKASSHKVQRGAWLLFQH</sequence>
<feature type="domain" description="Beta/gamma crystallin 'Greek key'" evidence="3">
    <location>
        <begin position="23"/>
        <end position="63"/>
    </location>
</feature>
<dbReference type="EMBL" id="QNUK01000062">
    <property type="protein sequence ID" value="KAF5904176.1"/>
    <property type="molecule type" value="Genomic_DNA"/>
</dbReference>
<feature type="non-terminal residue" evidence="4">
    <location>
        <position position="156"/>
    </location>
</feature>
<dbReference type="GO" id="GO:0005212">
    <property type="term" value="F:structural constituent of eye lens"/>
    <property type="evidence" value="ECO:0007669"/>
    <property type="project" value="TreeGrafter"/>
</dbReference>
<accession>A0A8J4UDG7</accession>
<evidence type="ECO:0000313" key="5">
    <source>
        <dbReference type="Proteomes" id="UP000727407"/>
    </source>
</evidence>
<keyword evidence="5" id="KW-1185">Reference proteome</keyword>
<dbReference type="PANTHER" id="PTHR11818:SF103">
    <property type="entry name" value="BETA_GAMMA CRYSTALLIN 'GREEK KEY' DOMAIN-CONTAINING PROTEIN"/>
    <property type="match status" value="1"/>
</dbReference>
<dbReference type="Proteomes" id="UP000727407">
    <property type="component" value="Unassembled WGS sequence"/>
</dbReference>
<name>A0A8J4UDG7_CLAMG</name>
<feature type="domain" description="Beta/gamma crystallin 'Greek key'" evidence="3">
    <location>
        <begin position="64"/>
        <end position="103"/>
    </location>
</feature>
<reference evidence="4" key="1">
    <citation type="submission" date="2020-07" db="EMBL/GenBank/DDBJ databases">
        <title>Clarias magur genome sequencing, assembly and annotation.</title>
        <authorList>
            <person name="Kushwaha B."/>
            <person name="Kumar R."/>
            <person name="Das P."/>
            <person name="Joshi C.G."/>
            <person name="Kumar D."/>
            <person name="Nagpure N.S."/>
            <person name="Pandey M."/>
            <person name="Agarwal S."/>
            <person name="Srivastava S."/>
            <person name="Singh M."/>
            <person name="Sahoo L."/>
            <person name="Jayasankar P."/>
            <person name="Meher P.K."/>
            <person name="Koringa P.G."/>
            <person name="Iquebal M.A."/>
            <person name="Das S.P."/>
            <person name="Bit A."/>
            <person name="Patnaik S."/>
            <person name="Patel N."/>
            <person name="Shah T.M."/>
            <person name="Hinsu A."/>
            <person name="Jena J.K."/>
        </authorList>
    </citation>
    <scope>NUCLEOTIDE SEQUENCE</scope>
    <source>
        <strain evidence="4">CIFAMagur01</strain>
        <tissue evidence="4">Testis</tissue>
    </source>
</reference>
<keyword evidence="2" id="KW-0677">Repeat</keyword>
<feature type="domain" description="Beta/gamma crystallin 'Greek key'" evidence="3">
    <location>
        <begin position="109"/>
        <end position="148"/>
    </location>
</feature>
<dbReference type="InterPro" id="IPR011024">
    <property type="entry name" value="G_crystallin-like"/>
</dbReference>
<proteinExistence type="inferred from homology"/>
<dbReference type="InterPro" id="IPR050252">
    <property type="entry name" value="Beta/Gamma-Crystallin"/>
</dbReference>
<organism evidence="4 5">
    <name type="scientific">Clarias magur</name>
    <name type="common">Asian catfish</name>
    <name type="synonym">Macropteronotus magur</name>
    <dbReference type="NCBI Taxonomy" id="1594786"/>
    <lineage>
        <taxon>Eukaryota</taxon>
        <taxon>Metazoa</taxon>
        <taxon>Chordata</taxon>
        <taxon>Craniata</taxon>
        <taxon>Vertebrata</taxon>
        <taxon>Euteleostomi</taxon>
        <taxon>Actinopterygii</taxon>
        <taxon>Neopterygii</taxon>
        <taxon>Teleostei</taxon>
        <taxon>Ostariophysi</taxon>
        <taxon>Siluriformes</taxon>
        <taxon>Clariidae</taxon>
        <taxon>Clarias</taxon>
    </lineage>
</organism>
<dbReference type="GO" id="GO:0007601">
    <property type="term" value="P:visual perception"/>
    <property type="evidence" value="ECO:0007669"/>
    <property type="project" value="TreeGrafter"/>
</dbReference>
<dbReference type="SMART" id="SM00247">
    <property type="entry name" value="XTALbg"/>
    <property type="match status" value="1"/>
</dbReference>
<evidence type="ECO:0000259" key="3">
    <source>
        <dbReference type="PROSITE" id="PS50915"/>
    </source>
</evidence>
<comment type="similarity">
    <text evidence="1">Belongs to the beta/gamma-crystallin family.</text>
</comment>